<organism evidence="1 2">
    <name type="scientific">Janthinobacterium agaricidamnosum NBRC 102515 = DSM 9628</name>
    <dbReference type="NCBI Taxonomy" id="1349767"/>
    <lineage>
        <taxon>Bacteria</taxon>
        <taxon>Pseudomonadati</taxon>
        <taxon>Pseudomonadota</taxon>
        <taxon>Betaproteobacteria</taxon>
        <taxon>Burkholderiales</taxon>
        <taxon>Oxalobacteraceae</taxon>
        <taxon>Janthinobacterium</taxon>
    </lineage>
</organism>
<evidence type="ECO:0000313" key="2">
    <source>
        <dbReference type="Proteomes" id="UP000027604"/>
    </source>
</evidence>
<gene>
    <name evidence="1" type="ORF">GJA_3510</name>
</gene>
<keyword evidence="2" id="KW-1185">Reference proteome</keyword>
<dbReference type="HOGENOM" id="CLU_2093531_0_0_4"/>
<sequence length="116" mass="12700">MNGSGSKATPSPAEAIATSQSHWPLWAAISGANPAWPNARRRLRVSAKSSFSKTSGRSARAFSFKLLRGGHPACRARLHAYFEAACQRGGQTPHLLEQAFSWHAHYRDTRTMLAPQ</sequence>
<name>W0V8B3_9BURK</name>
<protein>
    <submittedName>
        <fullName evidence="1">Acyl-CoA transferase</fullName>
    </submittedName>
</protein>
<dbReference type="Proteomes" id="UP000027604">
    <property type="component" value="Chromosome I"/>
</dbReference>
<dbReference type="EMBL" id="HG322949">
    <property type="protein sequence ID" value="CDG84126.1"/>
    <property type="molecule type" value="Genomic_DNA"/>
</dbReference>
<dbReference type="eggNOG" id="COG0427">
    <property type="taxonomic scope" value="Bacteria"/>
</dbReference>
<dbReference type="AlphaFoldDB" id="W0V8B3"/>
<dbReference type="KEGG" id="jag:GJA_3510"/>
<evidence type="ECO:0000313" key="1">
    <source>
        <dbReference type="EMBL" id="CDG84126.1"/>
    </source>
</evidence>
<dbReference type="GO" id="GO:0016740">
    <property type="term" value="F:transferase activity"/>
    <property type="evidence" value="ECO:0007669"/>
    <property type="project" value="UniProtKB-KW"/>
</dbReference>
<dbReference type="STRING" id="1349767.GJA_3510"/>
<proteinExistence type="predicted"/>
<accession>W0V8B3</accession>
<reference evidence="1 2" key="1">
    <citation type="journal article" date="2015" name="Genome Announc.">
        <title>Genome Sequence of Mushroom Soft-Rot Pathogen Janthinobacterium agaricidamnosum.</title>
        <authorList>
            <person name="Graupner K."/>
            <person name="Lackner G."/>
            <person name="Hertweck C."/>
        </authorList>
    </citation>
    <scope>NUCLEOTIDE SEQUENCE [LARGE SCALE GENOMIC DNA]</scope>
    <source>
        <strain evidence="2">NBRC 102515 / DSM 9628</strain>
    </source>
</reference>
<keyword evidence="1" id="KW-0808">Transferase</keyword>
<dbReference type="PATRIC" id="fig|1349767.4.peg.110"/>